<proteinExistence type="predicted"/>
<feature type="domain" description="Crinkler effector protein N-terminal" evidence="4">
    <location>
        <begin position="3"/>
        <end position="111"/>
    </location>
</feature>
<evidence type="ECO:0000256" key="3">
    <source>
        <dbReference type="ARBA" id="ARBA00022525"/>
    </source>
</evidence>
<dbReference type="GO" id="GO:0005576">
    <property type="term" value="C:extracellular region"/>
    <property type="evidence" value="ECO:0007669"/>
    <property type="project" value="UniProtKB-SubCell"/>
</dbReference>
<accession>A0A2I1G9V4</accession>
<comment type="subcellular location">
    <subcellularLocation>
        <location evidence="1">Host cell</location>
    </subcellularLocation>
    <subcellularLocation>
        <location evidence="2">Secreted</location>
    </subcellularLocation>
</comment>
<dbReference type="VEuPathDB" id="FungiDB:RhiirA1_402089"/>
<evidence type="ECO:0000259" key="4">
    <source>
        <dbReference type="Pfam" id="PF20147"/>
    </source>
</evidence>
<protein>
    <recommendedName>
        <fullName evidence="4">Crinkler effector protein N-terminal domain-containing protein</fullName>
    </recommendedName>
</protein>
<dbReference type="Pfam" id="PF20147">
    <property type="entry name" value="Crinkler"/>
    <property type="match status" value="1"/>
</dbReference>
<name>A0A2I1G9V4_9GLOM</name>
<organism evidence="5 6">
    <name type="scientific">Rhizophagus irregularis</name>
    <dbReference type="NCBI Taxonomy" id="588596"/>
    <lineage>
        <taxon>Eukaryota</taxon>
        <taxon>Fungi</taxon>
        <taxon>Fungi incertae sedis</taxon>
        <taxon>Mucoromycota</taxon>
        <taxon>Glomeromycotina</taxon>
        <taxon>Glomeromycetes</taxon>
        <taxon>Glomerales</taxon>
        <taxon>Glomeraceae</taxon>
        <taxon>Rhizophagus</taxon>
    </lineage>
</organism>
<evidence type="ECO:0000256" key="1">
    <source>
        <dbReference type="ARBA" id="ARBA00004340"/>
    </source>
</evidence>
<reference evidence="5 6" key="1">
    <citation type="submission" date="2015-10" db="EMBL/GenBank/DDBJ databases">
        <title>Genome analyses suggest a sexual origin of heterokaryosis in a supposedly ancient asexual fungus.</title>
        <authorList>
            <person name="Ropars J."/>
            <person name="Sedzielewska K."/>
            <person name="Noel J."/>
            <person name="Charron P."/>
            <person name="Farinelli L."/>
            <person name="Marton T."/>
            <person name="Kruger M."/>
            <person name="Pelin A."/>
            <person name="Brachmann A."/>
            <person name="Corradi N."/>
        </authorList>
    </citation>
    <scope>NUCLEOTIDE SEQUENCE [LARGE SCALE GENOMIC DNA]</scope>
    <source>
        <strain evidence="5 6">A4</strain>
    </source>
</reference>
<dbReference type="InterPro" id="IPR045379">
    <property type="entry name" value="Crinkler_N"/>
</dbReference>
<keyword evidence="6" id="KW-1185">Reference proteome</keyword>
<sequence>MVFCFVVGTDPENAFEIEGSAEMSISKLRDIIYEKNKNGFKNFNSNKLNLWKVDIPGDTNDVKMKTLQSRSRDMDKENITIQELGGQKMAPFSDFCNIFMDDSKNIRIIVQPPLSTTTVSLMHIIPDKVKIEIKNNVIKIFPHLDIFSINQLVDVLAFIWNVQAVERVSSSSQNDRALN</sequence>
<evidence type="ECO:0000313" key="6">
    <source>
        <dbReference type="Proteomes" id="UP000234323"/>
    </source>
</evidence>
<dbReference type="Proteomes" id="UP000234323">
    <property type="component" value="Unassembled WGS sequence"/>
</dbReference>
<dbReference type="GO" id="GO:0043657">
    <property type="term" value="C:host cell"/>
    <property type="evidence" value="ECO:0007669"/>
    <property type="project" value="UniProtKB-SubCell"/>
</dbReference>
<keyword evidence="3" id="KW-0964">Secreted</keyword>
<gene>
    <name evidence="5" type="ORF">RhiirA4_457403</name>
</gene>
<dbReference type="EMBL" id="LLXI01000253">
    <property type="protein sequence ID" value="PKY43417.1"/>
    <property type="molecule type" value="Genomic_DNA"/>
</dbReference>
<dbReference type="AlphaFoldDB" id="A0A2I1G9V4"/>
<evidence type="ECO:0000313" key="5">
    <source>
        <dbReference type="EMBL" id="PKY43417.1"/>
    </source>
</evidence>
<comment type="caution">
    <text evidence="5">The sequence shown here is derived from an EMBL/GenBank/DDBJ whole genome shotgun (WGS) entry which is preliminary data.</text>
</comment>
<evidence type="ECO:0000256" key="2">
    <source>
        <dbReference type="ARBA" id="ARBA00004613"/>
    </source>
</evidence>